<keyword evidence="1" id="KW-1185">Reference proteome</keyword>
<sequence length="186" mass="21878">MFRDRKGSFTKEGLVRRTELLLKRNALVNASRREKKEAYDRLKQAFENNDFNEIFSIHEECFDNVIDLRKKVLNLEHKLWKASRTIITVSPSRSERKIVNEGINNTEDRTSNENMNHSEVINMEPVEVKLMQPNQENPNNLEIENFEIGLPPSRAPTNIRFKLHGIDDIKTPCRVIFPKVKRIKHK</sequence>
<dbReference type="AlphaFoldDB" id="A0A0N4Z641"/>
<name>A0A0N4Z641_PARTI</name>
<evidence type="ECO:0000313" key="2">
    <source>
        <dbReference type="WBParaSite" id="PTRK_0000258400.1"/>
    </source>
</evidence>
<proteinExistence type="predicted"/>
<evidence type="ECO:0000313" key="1">
    <source>
        <dbReference type="Proteomes" id="UP000038045"/>
    </source>
</evidence>
<protein>
    <submittedName>
        <fullName evidence="2">Uncharacterized protein</fullName>
    </submittedName>
</protein>
<dbReference type="Proteomes" id="UP000038045">
    <property type="component" value="Unplaced"/>
</dbReference>
<dbReference type="WBParaSite" id="PTRK_0000258400.1">
    <property type="protein sequence ID" value="PTRK_0000258400.1"/>
    <property type="gene ID" value="PTRK_0000258400"/>
</dbReference>
<accession>A0A0N4Z641</accession>
<organism evidence="1 2">
    <name type="scientific">Parastrongyloides trichosuri</name>
    <name type="common">Possum-specific nematode worm</name>
    <dbReference type="NCBI Taxonomy" id="131310"/>
    <lineage>
        <taxon>Eukaryota</taxon>
        <taxon>Metazoa</taxon>
        <taxon>Ecdysozoa</taxon>
        <taxon>Nematoda</taxon>
        <taxon>Chromadorea</taxon>
        <taxon>Rhabditida</taxon>
        <taxon>Tylenchina</taxon>
        <taxon>Panagrolaimomorpha</taxon>
        <taxon>Strongyloidoidea</taxon>
        <taxon>Strongyloididae</taxon>
        <taxon>Parastrongyloides</taxon>
    </lineage>
</organism>
<reference evidence="2" key="1">
    <citation type="submission" date="2017-02" db="UniProtKB">
        <authorList>
            <consortium name="WormBaseParasite"/>
        </authorList>
    </citation>
    <scope>IDENTIFICATION</scope>
</reference>